<feature type="compositionally biased region" description="Basic and acidic residues" evidence="1">
    <location>
        <begin position="26"/>
        <end position="48"/>
    </location>
</feature>
<feature type="compositionally biased region" description="Basic and acidic residues" evidence="1">
    <location>
        <begin position="155"/>
        <end position="208"/>
    </location>
</feature>
<feature type="compositionally biased region" description="Low complexity" evidence="1">
    <location>
        <begin position="249"/>
        <end position="261"/>
    </location>
</feature>
<gene>
    <name evidence="2" type="ORF">KIPB_000258</name>
</gene>
<feature type="compositionally biased region" description="Basic and acidic residues" evidence="1">
    <location>
        <begin position="57"/>
        <end position="67"/>
    </location>
</feature>
<evidence type="ECO:0000313" key="2">
    <source>
        <dbReference type="EMBL" id="GIQ79592.1"/>
    </source>
</evidence>
<feature type="compositionally biased region" description="Basic and acidic residues" evidence="1">
    <location>
        <begin position="307"/>
        <end position="318"/>
    </location>
</feature>
<reference evidence="2 3" key="1">
    <citation type="journal article" date="2018" name="PLoS ONE">
        <title>The draft genome of Kipferlia bialata reveals reductive genome evolution in fornicate parasites.</title>
        <authorList>
            <person name="Tanifuji G."/>
            <person name="Takabayashi S."/>
            <person name="Kume K."/>
            <person name="Takagi M."/>
            <person name="Nakayama T."/>
            <person name="Kamikawa R."/>
            <person name="Inagaki Y."/>
            <person name="Hashimoto T."/>
        </authorList>
    </citation>
    <scope>NUCLEOTIDE SEQUENCE [LARGE SCALE GENOMIC DNA]</scope>
    <source>
        <strain evidence="2">NY0173</strain>
    </source>
</reference>
<dbReference type="Proteomes" id="UP000265618">
    <property type="component" value="Unassembled WGS sequence"/>
</dbReference>
<feature type="compositionally biased region" description="Low complexity" evidence="1">
    <location>
        <begin position="103"/>
        <end position="116"/>
    </location>
</feature>
<feature type="region of interest" description="Disordered" evidence="1">
    <location>
        <begin position="26"/>
        <end position="477"/>
    </location>
</feature>
<feature type="compositionally biased region" description="Basic and acidic residues" evidence="1">
    <location>
        <begin position="450"/>
        <end position="466"/>
    </location>
</feature>
<dbReference type="AlphaFoldDB" id="A0A9K3CN53"/>
<comment type="caution">
    <text evidence="2">The sequence shown here is derived from an EMBL/GenBank/DDBJ whole genome shotgun (WGS) entry which is preliminary data.</text>
</comment>
<sequence>MAAELDHLINKYQKKLAELDVSLQEFDSRRQQGSASRRERERERERQQRLSSSAPKPDLERERERDAMVSPSAVERRGLATSPLRPSADTSEAETTERETVFSAPSPVTTSQSPPTRGASVLRDRERERETKGHGRSPVLNVGRNPPSALTHPQRRQEREREEDKVERERDERGDAVRARLDAGMKEKRERERREREREMARVLERYARPQSIEAQASGTPPPTLGARETGGEGEGERETEANPNPLMHSSSDSTHSHSLSVPRGESERQREADSPRESQPMYGSVERGSPDTGTAVYVPPPPHPHTQSEREGERESPYEPSGTYLRGTRESEGDPYEHVPPVSERESIPRVSERESVSRDLVREVHRQAEYYVPPQEQESERTFASMGRSVSLSAEREREGERERGNRERARENEIFTSSGKLSLGDAERGTEVTFERESVPPVPHSPQAEREGERERERERERYSPTAESTHPIRSQTLTVSDVISLSLAAAATGGLSPSLPMSPSVHGYTPGCGYLTDDMLDENSRMASKVARLSSSERMRLFNTILEKHGIAQ</sequence>
<organism evidence="2 3">
    <name type="scientific">Kipferlia bialata</name>
    <dbReference type="NCBI Taxonomy" id="797122"/>
    <lineage>
        <taxon>Eukaryota</taxon>
        <taxon>Metamonada</taxon>
        <taxon>Carpediemonas-like organisms</taxon>
        <taxon>Kipferlia</taxon>
    </lineage>
</organism>
<protein>
    <submittedName>
        <fullName evidence="2">Uncharacterized protein</fullName>
    </submittedName>
</protein>
<feature type="compositionally biased region" description="Basic and acidic residues" evidence="1">
    <location>
        <begin position="428"/>
        <end position="441"/>
    </location>
</feature>
<keyword evidence="3" id="KW-1185">Reference proteome</keyword>
<name>A0A9K3CN53_9EUKA</name>
<accession>A0A9K3CN53</accession>
<evidence type="ECO:0000313" key="3">
    <source>
        <dbReference type="Proteomes" id="UP000265618"/>
    </source>
</evidence>
<feature type="compositionally biased region" description="Basic and acidic residues" evidence="1">
    <location>
        <begin position="396"/>
        <end position="416"/>
    </location>
</feature>
<dbReference type="EMBL" id="BDIP01000025">
    <property type="protein sequence ID" value="GIQ79592.1"/>
    <property type="molecule type" value="Genomic_DNA"/>
</dbReference>
<proteinExistence type="predicted"/>
<evidence type="ECO:0000256" key="1">
    <source>
        <dbReference type="SAM" id="MobiDB-lite"/>
    </source>
</evidence>
<feature type="compositionally biased region" description="Basic and acidic residues" evidence="1">
    <location>
        <begin position="265"/>
        <end position="277"/>
    </location>
</feature>
<feature type="compositionally biased region" description="Basic and acidic residues" evidence="1">
    <location>
        <begin position="328"/>
        <end position="370"/>
    </location>
</feature>
<feature type="compositionally biased region" description="Basic and acidic residues" evidence="1">
    <location>
        <begin position="122"/>
        <end position="133"/>
    </location>
</feature>